<dbReference type="RefSeq" id="WP_366191407.1">
    <property type="nucleotide sequence ID" value="NZ_JBFBVU010000002.1"/>
</dbReference>
<dbReference type="Proteomes" id="UP001553161">
    <property type="component" value="Unassembled WGS sequence"/>
</dbReference>
<sequence>MADTFIFRAFGSIEDDLAKIPDIAGESQIDVTAVWGTNGVARTAPVADPVDIDAVWGTNGVAMETGFEDPLLG</sequence>
<protein>
    <submittedName>
        <fullName evidence="1">Uncharacterized protein</fullName>
    </submittedName>
</protein>
<evidence type="ECO:0000313" key="1">
    <source>
        <dbReference type="EMBL" id="MEV8465745.1"/>
    </source>
</evidence>
<accession>A0ABV3L2I8</accession>
<reference evidence="1 2" key="1">
    <citation type="submission" date="2024-07" db="EMBL/GenBank/DDBJ databases">
        <authorList>
            <person name="Kang M."/>
        </authorList>
    </citation>
    <scope>NUCLEOTIDE SEQUENCE [LARGE SCALE GENOMIC DNA]</scope>
    <source>
        <strain evidence="1 2">DFM31</strain>
    </source>
</reference>
<comment type="caution">
    <text evidence="1">The sequence shown here is derived from an EMBL/GenBank/DDBJ whole genome shotgun (WGS) entry which is preliminary data.</text>
</comment>
<organism evidence="1 2">
    <name type="scientific">Meridianimarinicoccus marinus</name>
    <dbReference type="NCBI Taxonomy" id="3231483"/>
    <lineage>
        <taxon>Bacteria</taxon>
        <taxon>Pseudomonadati</taxon>
        <taxon>Pseudomonadota</taxon>
        <taxon>Alphaproteobacteria</taxon>
        <taxon>Rhodobacterales</taxon>
        <taxon>Paracoccaceae</taxon>
        <taxon>Meridianimarinicoccus</taxon>
    </lineage>
</organism>
<keyword evidence="2" id="KW-1185">Reference proteome</keyword>
<gene>
    <name evidence="1" type="ORF">AB0T83_02980</name>
</gene>
<dbReference type="EMBL" id="JBFBVU010000002">
    <property type="protein sequence ID" value="MEV8465745.1"/>
    <property type="molecule type" value="Genomic_DNA"/>
</dbReference>
<proteinExistence type="predicted"/>
<evidence type="ECO:0000313" key="2">
    <source>
        <dbReference type="Proteomes" id="UP001553161"/>
    </source>
</evidence>
<name>A0ABV3L2I8_9RHOB</name>